<evidence type="ECO:0000259" key="6">
    <source>
        <dbReference type="Pfam" id="PF17389"/>
    </source>
</evidence>
<evidence type="ECO:0000256" key="3">
    <source>
        <dbReference type="ARBA" id="ARBA00022801"/>
    </source>
</evidence>
<feature type="domain" description="Bacterial alpha-L-rhamnosidase N-terminal" evidence="5">
    <location>
        <begin position="149"/>
        <end position="289"/>
    </location>
</feature>
<dbReference type="SUPFAM" id="SSF48208">
    <property type="entry name" value="Six-hairpin glycosidases"/>
    <property type="match status" value="1"/>
</dbReference>
<evidence type="ECO:0000256" key="1">
    <source>
        <dbReference type="ARBA" id="ARBA00001445"/>
    </source>
</evidence>
<dbReference type="InterPro" id="IPR035398">
    <property type="entry name" value="Bac_rhamnosid_C"/>
</dbReference>
<organism evidence="8 9">
    <name type="scientific">Bionectria ochroleuca</name>
    <name type="common">Gliocladium roseum</name>
    <dbReference type="NCBI Taxonomy" id="29856"/>
    <lineage>
        <taxon>Eukaryota</taxon>
        <taxon>Fungi</taxon>
        <taxon>Dikarya</taxon>
        <taxon>Ascomycota</taxon>
        <taxon>Pezizomycotina</taxon>
        <taxon>Sordariomycetes</taxon>
        <taxon>Hypocreomycetidae</taxon>
        <taxon>Hypocreales</taxon>
        <taxon>Bionectriaceae</taxon>
        <taxon>Clonostachys</taxon>
    </lineage>
</organism>
<dbReference type="EC" id="3.2.1.40" evidence="2"/>
<feature type="domain" description="Alpha-L-rhamnosidase six-hairpin glycosidase" evidence="6">
    <location>
        <begin position="402"/>
        <end position="755"/>
    </location>
</feature>
<evidence type="ECO:0000259" key="7">
    <source>
        <dbReference type="Pfam" id="PF17390"/>
    </source>
</evidence>
<dbReference type="InterPro" id="IPR035396">
    <property type="entry name" value="Bac_rhamnosid6H"/>
</dbReference>
<dbReference type="Pfam" id="PF17389">
    <property type="entry name" value="Bac_rhamnosid6H"/>
    <property type="match status" value="1"/>
</dbReference>
<evidence type="ECO:0000313" key="9">
    <source>
        <dbReference type="Proteomes" id="UP000766486"/>
    </source>
</evidence>
<dbReference type="Gene3D" id="1.50.10.10">
    <property type="match status" value="1"/>
</dbReference>
<dbReference type="Gene3D" id="2.60.120.260">
    <property type="entry name" value="Galactose-binding domain-like"/>
    <property type="match status" value="2"/>
</dbReference>
<dbReference type="Pfam" id="PF08531">
    <property type="entry name" value="Bac_rhamnosid_N"/>
    <property type="match status" value="1"/>
</dbReference>
<dbReference type="InterPro" id="IPR016007">
    <property type="entry name" value="Alpha_rhamnosid"/>
</dbReference>
<dbReference type="Gene3D" id="2.60.420.10">
    <property type="entry name" value="Maltose phosphorylase, domain 3"/>
    <property type="match status" value="1"/>
</dbReference>
<dbReference type="Pfam" id="PF17390">
    <property type="entry name" value="Bac_rhamnosid_C"/>
    <property type="match status" value="1"/>
</dbReference>
<keyword evidence="9" id="KW-1185">Reference proteome</keyword>
<dbReference type="PANTHER" id="PTHR33307">
    <property type="entry name" value="ALPHA-RHAMNOSIDASE (EUROFUNG)"/>
    <property type="match status" value="1"/>
</dbReference>
<dbReference type="InterPro" id="IPR012341">
    <property type="entry name" value="6hp_glycosidase-like_sf"/>
</dbReference>
<dbReference type="InterPro" id="IPR013737">
    <property type="entry name" value="Bac_rhamnosid_N"/>
</dbReference>
<evidence type="ECO:0000259" key="5">
    <source>
        <dbReference type="Pfam" id="PF08531"/>
    </source>
</evidence>
<evidence type="ECO:0000313" key="8">
    <source>
        <dbReference type="EMBL" id="VUC26713.1"/>
    </source>
</evidence>
<gene>
    <name evidence="8" type="ORF">CLO192961_LOCUS194063</name>
</gene>
<accession>A0ABY6U7H5</accession>
<protein>
    <recommendedName>
        <fullName evidence="2">alpha-L-rhamnosidase</fullName>
        <ecNumber evidence="2">3.2.1.40</ecNumber>
    </recommendedName>
</protein>
<dbReference type="PANTHER" id="PTHR33307:SF6">
    <property type="entry name" value="ALPHA-RHAMNOSIDASE (EUROFUNG)-RELATED"/>
    <property type="match status" value="1"/>
</dbReference>
<feature type="domain" description="Alpha-L-rhamnosidase concanavalin-like" evidence="4">
    <location>
        <begin position="335"/>
        <end position="381"/>
    </location>
</feature>
<feature type="domain" description="Alpha-L-rhamnosidase C-terminal" evidence="7">
    <location>
        <begin position="757"/>
        <end position="832"/>
    </location>
</feature>
<dbReference type="InterPro" id="IPR008928">
    <property type="entry name" value="6-hairpin_glycosidase_sf"/>
</dbReference>
<evidence type="ECO:0000256" key="2">
    <source>
        <dbReference type="ARBA" id="ARBA00012652"/>
    </source>
</evidence>
<dbReference type="Proteomes" id="UP000766486">
    <property type="component" value="Unassembled WGS sequence"/>
</dbReference>
<keyword evidence="3" id="KW-0378">Hydrolase</keyword>
<dbReference type="InterPro" id="IPR008902">
    <property type="entry name" value="Rhamnosid_concanavalin"/>
</dbReference>
<evidence type="ECO:0000259" key="4">
    <source>
        <dbReference type="Pfam" id="PF05592"/>
    </source>
</evidence>
<dbReference type="Gene3D" id="2.60.40.10">
    <property type="entry name" value="Immunoglobulins"/>
    <property type="match status" value="1"/>
</dbReference>
<name>A0ABY6U7H5_BIOOC</name>
<dbReference type="Pfam" id="PF25788">
    <property type="entry name" value="Ig_Rha78A_N"/>
    <property type="match status" value="1"/>
</dbReference>
<dbReference type="Pfam" id="PF05592">
    <property type="entry name" value="Bac_rhamnosid"/>
    <property type="match status" value="1"/>
</dbReference>
<reference evidence="8 9" key="1">
    <citation type="submission" date="2019-06" db="EMBL/GenBank/DDBJ databases">
        <authorList>
            <person name="Broberg M."/>
        </authorList>
    </citation>
    <scope>NUCLEOTIDE SEQUENCE [LARGE SCALE GENOMIC DNA]</scope>
</reference>
<proteinExistence type="predicted"/>
<dbReference type="InterPro" id="IPR013783">
    <property type="entry name" value="Ig-like_fold"/>
</dbReference>
<comment type="catalytic activity">
    <reaction evidence="1">
        <text>Hydrolysis of terminal non-reducing alpha-L-rhamnose residues in alpha-L-rhamnosides.</text>
        <dbReference type="EC" id="3.2.1.40"/>
    </reaction>
</comment>
<comment type="caution">
    <text evidence="8">The sequence shown here is derived from an EMBL/GenBank/DDBJ whole genome shotgun (WGS) entry which is preliminary data.</text>
</comment>
<dbReference type="EMBL" id="CABFNS010000755">
    <property type="protein sequence ID" value="VUC26713.1"/>
    <property type="molecule type" value="Genomic_DNA"/>
</dbReference>
<sequence length="861" mass="96668">MATVSCFWFEHYRQPSVIGIQESKPRLSWQIENAPPGYTQCAYEVELTEEGPGLPPQAKVVTYSSSSSRLVPWPFDEPLLSRQRVAARLRVFGPEEDPGPWSEPVHIEVGLLQREDWQCNRIAAAWRQDETRPGPEHLFRKTFHATEPVQHARLYITAQGVYEAEINGSRIGDHFMAPGWTTYDNRLQYQTYDITEFVRGGANCLGARVAEGWFSGRLGFDGGKRNIWGSQVSLLAQLEIFHPSGRVTTVVSDGSWSAKKGPIQLAEIYDGEKYDATLKDPRWSHPVDQVMVDNSAPPDEWSPVSALGPLPTTVDLVTGFSEPVRRIETIKPIENLVGYVRLLNIKGPRGHKIILSHAEVLEQGELGTRPLRVCKARDEYLEGWTVNLDNIEAVVCHTDMASTGSFACSDSLLNKLYKNICWGMRGNFLSVPTDCPQRDERLGWSGDLSIFAPTAMLLYDCFGFLKNWLVDARYDQKVLGGVPSMVTPNSMISDPKWLRRVPCAIWHDVVVLVPWALYEETGDPQILAESFDSMVTWLDSVPRPKSGLTHLWDPAVYQLGDWLDPAAPPDKPWKSVTDSKMVASMFLIRSLGIMVSVSSILKRTDEQARFQTEYDLARADFQQEYVAPGGRVIYDTQTAYALAICFDLLDDKQMSRAGERLSELVRKNQFKIATGFAGTPFVCEALARTGHHEVAYAMLLCRECPSWLYPVTMGATTVWERWDSMLPDGTINPGEMTSFNHYAFGSIAKFMYERVAGLKRVNAGWKTILVAPLISDAFSHASAQHNTPQGMASCSWETTRGVDEQSFISIKVTIPYGSNAEVVFPEDSGERRETFGPGTWFFRSNFQRSKAWPVSPLKEKS</sequence>